<evidence type="ECO:0000313" key="2">
    <source>
        <dbReference type="Proteomes" id="UP000553209"/>
    </source>
</evidence>
<organism evidence="1 2">
    <name type="scientific">Nocardiopsis alborubida</name>
    <dbReference type="NCBI Taxonomy" id="146802"/>
    <lineage>
        <taxon>Bacteria</taxon>
        <taxon>Bacillati</taxon>
        <taxon>Actinomycetota</taxon>
        <taxon>Actinomycetes</taxon>
        <taxon>Streptosporangiales</taxon>
        <taxon>Nocardiopsidaceae</taxon>
        <taxon>Nocardiopsis</taxon>
    </lineage>
</organism>
<gene>
    <name evidence="1" type="ORF">HGB44_29390</name>
</gene>
<name>A0A7X6MJJ5_9ACTN</name>
<evidence type="ECO:0000313" key="1">
    <source>
        <dbReference type="EMBL" id="NKZ01750.1"/>
    </source>
</evidence>
<accession>A0A7X6MJJ5</accession>
<reference evidence="1 2" key="1">
    <citation type="submission" date="2020-04" db="EMBL/GenBank/DDBJ databases">
        <title>MicrobeNet Type strains.</title>
        <authorList>
            <person name="Nicholson A.C."/>
        </authorList>
    </citation>
    <scope>NUCLEOTIDE SEQUENCE [LARGE SCALE GENOMIC DNA]</scope>
    <source>
        <strain evidence="1 2">ATCC 23612</strain>
    </source>
</reference>
<proteinExistence type="predicted"/>
<sequence>MENSGSEPVVLTWLTDLSYTYSGGAYFSGVTAFSPENGTRYHPIMDGEGECLCAGNVSNDFEQRVDSEEKMTYWSMYSVPSDLETISVEIPGFDPIEDIPIS</sequence>
<dbReference type="AlphaFoldDB" id="A0A7X6MJJ5"/>
<dbReference type="EMBL" id="JAAXPG010000043">
    <property type="protein sequence ID" value="NKZ01750.1"/>
    <property type="molecule type" value="Genomic_DNA"/>
</dbReference>
<keyword evidence="2" id="KW-1185">Reference proteome</keyword>
<comment type="caution">
    <text evidence="1">The sequence shown here is derived from an EMBL/GenBank/DDBJ whole genome shotgun (WGS) entry which is preliminary data.</text>
</comment>
<dbReference type="Proteomes" id="UP000553209">
    <property type="component" value="Unassembled WGS sequence"/>
</dbReference>
<protein>
    <submittedName>
        <fullName evidence="1">Uncharacterized protein</fullName>
    </submittedName>
</protein>